<comment type="caution">
    <text evidence="2">The sequence shown here is derived from an EMBL/GenBank/DDBJ whole genome shotgun (WGS) entry which is preliminary data.</text>
</comment>
<sequence length="58" mass="6668">MINNAMYIFFAILECFGCSAFLLLTSPHFLLSFPVLSLNFRLAHSFLDQLGNFNRCTF</sequence>
<keyword evidence="1" id="KW-0812">Transmembrane</keyword>
<feature type="transmembrane region" description="Helical" evidence="1">
    <location>
        <begin position="6"/>
        <end position="31"/>
    </location>
</feature>
<protein>
    <submittedName>
        <fullName evidence="2">Uncharacterized protein</fullName>
    </submittedName>
</protein>
<keyword evidence="1" id="KW-0472">Membrane</keyword>
<gene>
    <name evidence="2" type="ORF">GALL_167430</name>
</gene>
<accession>A0A1J5RZC3</accession>
<evidence type="ECO:0000313" key="2">
    <source>
        <dbReference type="EMBL" id="OIR01271.1"/>
    </source>
</evidence>
<organism evidence="2">
    <name type="scientific">mine drainage metagenome</name>
    <dbReference type="NCBI Taxonomy" id="410659"/>
    <lineage>
        <taxon>unclassified sequences</taxon>
        <taxon>metagenomes</taxon>
        <taxon>ecological metagenomes</taxon>
    </lineage>
</organism>
<proteinExistence type="predicted"/>
<dbReference type="EMBL" id="MLJW01000086">
    <property type="protein sequence ID" value="OIR01271.1"/>
    <property type="molecule type" value="Genomic_DNA"/>
</dbReference>
<evidence type="ECO:0000256" key="1">
    <source>
        <dbReference type="SAM" id="Phobius"/>
    </source>
</evidence>
<reference evidence="2" key="1">
    <citation type="submission" date="2016-10" db="EMBL/GenBank/DDBJ databases">
        <title>Sequence of Gallionella enrichment culture.</title>
        <authorList>
            <person name="Poehlein A."/>
            <person name="Muehling M."/>
            <person name="Daniel R."/>
        </authorList>
    </citation>
    <scope>NUCLEOTIDE SEQUENCE</scope>
</reference>
<keyword evidence="1" id="KW-1133">Transmembrane helix</keyword>
<name>A0A1J5RZC3_9ZZZZ</name>
<dbReference type="AlphaFoldDB" id="A0A1J5RZC3"/>